<evidence type="ECO:0000256" key="4">
    <source>
        <dbReference type="ARBA" id="ARBA00023136"/>
    </source>
</evidence>
<keyword evidence="6" id="KW-0175">Coiled coil</keyword>
<dbReference type="EMBL" id="CP120733">
    <property type="protein sequence ID" value="WFD11790.1"/>
    <property type="molecule type" value="Genomic_DNA"/>
</dbReference>
<dbReference type="InterPro" id="IPR051906">
    <property type="entry name" value="TolC-like"/>
</dbReference>
<evidence type="ECO:0000256" key="3">
    <source>
        <dbReference type="ARBA" id="ARBA00022692"/>
    </source>
</evidence>
<proteinExistence type="predicted"/>
<comment type="subcellular location">
    <subcellularLocation>
        <location evidence="1">Cell outer membrane</location>
    </subcellularLocation>
</comment>
<evidence type="ECO:0000256" key="5">
    <source>
        <dbReference type="ARBA" id="ARBA00023237"/>
    </source>
</evidence>
<dbReference type="PANTHER" id="PTHR30026:SF20">
    <property type="entry name" value="OUTER MEMBRANE PROTEIN TOLC"/>
    <property type="match status" value="1"/>
</dbReference>
<name>A0ABY8EKM2_9FIRM</name>
<keyword evidence="3" id="KW-0812">Transmembrane</keyword>
<evidence type="ECO:0000256" key="6">
    <source>
        <dbReference type="SAM" id="Coils"/>
    </source>
</evidence>
<feature type="coiled-coil region" evidence="6">
    <location>
        <begin position="137"/>
        <end position="195"/>
    </location>
</feature>
<reference evidence="7 8" key="1">
    <citation type="submission" date="2023-03" db="EMBL/GenBank/DDBJ databases">
        <title>Complete genome sequence of Tepidibacter sp. SWIR-1, isolated from a deep-sea hydrothermal vent.</title>
        <authorList>
            <person name="Li X."/>
        </authorList>
    </citation>
    <scope>NUCLEOTIDE SEQUENCE [LARGE SCALE GENOMIC DNA]</scope>
    <source>
        <strain evidence="7 8">SWIR-1</strain>
    </source>
</reference>
<protein>
    <submittedName>
        <fullName evidence="7">TolC family protein</fullName>
    </submittedName>
</protein>
<evidence type="ECO:0000313" key="7">
    <source>
        <dbReference type="EMBL" id="WFD11790.1"/>
    </source>
</evidence>
<dbReference type="SUPFAM" id="SSF56954">
    <property type="entry name" value="Outer membrane efflux proteins (OEP)"/>
    <property type="match status" value="1"/>
</dbReference>
<dbReference type="RefSeq" id="WP_277733956.1">
    <property type="nucleotide sequence ID" value="NZ_CP120733.1"/>
</dbReference>
<accession>A0ABY8EKM2</accession>
<dbReference type="Proteomes" id="UP001222800">
    <property type="component" value="Chromosome"/>
</dbReference>
<keyword evidence="2" id="KW-1134">Transmembrane beta strand</keyword>
<keyword evidence="4" id="KW-0472">Membrane</keyword>
<evidence type="ECO:0000256" key="2">
    <source>
        <dbReference type="ARBA" id="ARBA00022452"/>
    </source>
</evidence>
<sequence>MKKILISILLLVLTLLYSKLTYAESGVENDIKKLSLEQAVEIGINNSTDIKTTDLDIEIKEIELDKAKHNEKKYENAKDYGFSLGTVEGFQLDSNMFSKSAEYSLEEEKIKKNYKVEDIKYNVIRAYYDAIQSRDSLNVTKDNLKNIQRNRDEVSNKLKLGVASKSDLLMADISLDEAKSNVEKARTDFQKSLRNLNMTLNYPLETKLYLTSDFKEVDFDTDLEKDLEEAYNQRFDMIKMNHNYEIVKLDFETNFIKYPENTYTYKIKERNVTKIENLLSDNKRNIEFDIKGKYDAVISGKKQISLAKANVERAKEGLRLKNLSYSSGMCTILEVKQSTNQLYNAQLCLSSSISSYNLAILDYKKAITIGAIR</sequence>
<keyword evidence="8" id="KW-1185">Reference proteome</keyword>
<gene>
    <name evidence="7" type="ORF">P4S50_06860</name>
</gene>
<organism evidence="7 8">
    <name type="scientific">Tepidibacter hydrothermalis</name>
    <dbReference type="NCBI Taxonomy" id="3036126"/>
    <lineage>
        <taxon>Bacteria</taxon>
        <taxon>Bacillati</taxon>
        <taxon>Bacillota</taxon>
        <taxon>Clostridia</taxon>
        <taxon>Peptostreptococcales</taxon>
        <taxon>Peptostreptococcaceae</taxon>
        <taxon>Tepidibacter</taxon>
    </lineage>
</organism>
<dbReference type="Gene3D" id="1.20.1600.10">
    <property type="entry name" value="Outer membrane efflux proteins (OEP)"/>
    <property type="match status" value="2"/>
</dbReference>
<keyword evidence="5" id="KW-0998">Cell outer membrane</keyword>
<evidence type="ECO:0000313" key="8">
    <source>
        <dbReference type="Proteomes" id="UP001222800"/>
    </source>
</evidence>
<dbReference type="PANTHER" id="PTHR30026">
    <property type="entry name" value="OUTER MEMBRANE PROTEIN TOLC"/>
    <property type="match status" value="1"/>
</dbReference>
<evidence type="ECO:0000256" key="1">
    <source>
        <dbReference type="ARBA" id="ARBA00004442"/>
    </source>
</evidence>